<organism evidence="2 3">
    <name type="scientific">Corynebacterium otitidis ATCC 51513</name>
    <dbReference type="NCBI Taxonomy" id="883169"/>
    <lineage>
        <taxon>Bacteria</taxon>
        <taxon>Bacillati</taxon>
        <taxon>Actinomycetota</taxon>
        <taxon>Actinomycetes</taxon>
        <taxon>Mycobacteriales</taxon>
        <taxon>Corynebacteriaceae</taxon>
        <taxon>Corynebacterium</taxon>
    </lineage>
</organism>
<keyword evidence="3" id="KW-1185">Reference proteome</keyword>
<accession>K0YG80</accession>
<dbReference type="Proteomes" id="UP000006078">
    <property type="component" value="Unassembled WGS sequence"/>
</dbReference>
<reference evidence="2 3" key="1">
    <citation type="submission" date="2012-08" db="EMBL/GenBank/DDBJ databases">
        <title>The Genome Sequence of Turicella otitidis ATCC 51513.</title>
        <authorList>
            <consortium name="The Broad Institute Genome Sequencing Platform"/>
            <person name="Earl A."/>
            <person name="Ward D."/>
            <person name="Feldgarden M."/>
            <person name="Gevers D."/>
            <person name="Huys G."/>
            <person name="Walker B."/>
            <person name="Young S.K."/>
            <person name="Zeng Q."/>
            <person name="Gargeya S."/>
            <person name="Fitzgerald M."/>
            <person name="Haas B."/>
            <person name="Abouelleil A."/>
            <person name="Alvarado L."/>
            <person name="Arachchi H.M."/>
            <person name="Berlin A.M."/>
            <person name="Chapman S.B."/>
            <person name="Goldberg J."/>
            <person name="Griggs A."/>
            <person name="Gujja S."/>
            <person name="Hansen M."/>
            <person name="Howarth C."/>
            <person name="Imamovic A."/>
            <person name="Larimer J."/>
            <person name="McCowen C."/>
            <person name="Montmayeur A."/>
            <person name="Murphy C."/>
            <person name="Neiman D."/>
            <person name="Pearson M."/>
            <person name="Priest M."/>
            <person name="Roberts A."/>
            <person name="Saif S."/>
            <person name="Shea T."/>
            <person name="Sisk P."/>
            <person name="Sykes S."/>
            <person name="Wortman J."/>
            <person name="Nusbaum C."/>
            <person name="Birren B."/>
        </authorList>
    </citation>
    <scope>NUCLEOTIDE SEQUENCE [LARGE SCALE GENOMIC DNA]</scope>
    <source>
        <strain evidence="2 3">ATCC 51513</strain>
    </source>
</reference>
<gene>
    <name evidence="2" type="ORF">HMPREF9719_00535</name>
</gene>
<evidence type="ECO:0000313" key="3">
    <source>
        <dbReference type="Proteomes" id="UP000006078"/>
    </source>
</evidence>
<dbReference type="InterPro" id="IPR050563">
    <property type="entry name" value="4-hydroxybenzoyl-CoA_TE"/>
</dbReference>
<dbReference type="OrthoDB" id="9799036at2"/>
<dbReference type="EMBL" id="AHAE01000030">
    <property type="protein sequence ID" value="EJZ82547.1"/>
    <property type="molecule type" value="Genomic_DNA"/>
</dbReference>
<proteinExistence type="predicted"/>
<comment type="caution">
    <text evidence="2">The sequence shown here is derived from an EMBL/GenBank/DDBJ whole genome shotgun (WGS) entry which is preliminary data.</text>
</comment>
<name>K0YG80_9CORY</name>
<protein>
    <submittedName>
        <fullName evidence="2">YbgC/YbaW family acyl-CoA thioester hydrolase</fullName>
    </submittedName>
</protein>
<dbReference type="AlphaFoldDB" id="K0YG80"/>
<evidence type="ECO:0000256" key="1">
    <source>
        <dbReference type="SAM" id="MobiDB-lite"/>
    </source>
</evidence>
<dbReference type="GO" id="GO:0047617">
    <property type="term" value="F:fatty acyl-CoA hydrolase activity"/>
    <property type="evidence" value="ECO:0007669"/>
    <property type="project" value="TreeGrafter"/>
</dbReference>
<dbReference type="Gene3D" id="3.10.129.10">
    <property type="entry name" value="Hotdog Thioesterase"/>
    <property type="match status" value="1"/>
</dbReference>
<sequence>MAHEDTPIPQGEGEPTHVKDGVHHAKVQLRWNDFDRYGHLNNAQYLELSQEARTNFAVRVLGRADGNFPPMFVRHVELDYLAPVEPDDNQYIMVRTWVSRIGNTSFTTKQEIVTTDGTVACEVETVFVVVDLESGRPVPLQDDHKAALNLISAGQEL</sequence>
<evidence type="ECO:0000313" key="2">
    <source>
        <dbReference type="EMBL" id="EJZ82547.1"/>
    </source>
</evidence>
<dbReference type="RefSeq" id="WP_004600425.1">
    <property type="nucleotide sequence ID" value="NZ_HF541865.1"/>
</dbReference>
<dbReference type="Pfam" id="PF13279">
    <property type="entry name" value="4HBT_2"/>
    <property type="match status" value="1"/>
</dbReference>
<feature type="region of interest" description="Disordered" evidence="1">
    <location>
        <begin position="1"/>
        <end position="21"/>
    </location>
</feature>
<dbReference type="CDD" id="cd00586">
    <property type="entry name" value="4HBT"/>
    <property type="match status" value="1"/>
</dbReference>
<dbReference type="HOGENOM" id="CLU_101141_2_0_11"/>
<dbReference type="InterPro" id="IPR029069">
    <property type="entry name" value="HotDog_dom_sf"/>
</dbReference>
<dbReference type="PANTHER" id="PTHR31793:SF24">
    <property type="entry name" value="LONG-CHAIN ACYL-COA THIOESTERASE FADM"/>
    <property type="match status" value="1"/>
</dbReference>
<keyword evidence="2" id="KW-0378">Hydrolase</keyword>
<dbReference type="PANTHER" id="PTHR31793">
    <property type="entry name" value="4-HYDROXYBENZOYL-COA THIOESTERASE FAMILY MEMBER"/>
    <property type="match status" value="1"/>
</dbReference>
<dbReference type="eggNOG" id="COG0824">
    <property type="taxonomic scope" value="Bacteria"/>
</dbReference>
<dbReference type="SUPFAM" id="SSF54637">
    <property type="entry name" value="Thioesterase/thiol ester dehydrase-isomerase"/>
    <property type="match status" value="1"/>
</dbReference>